<organism evidence="1 2">
    <name type="scientific">Dendrolimus kikuchii</name>
    <dbReference type="NCBI Taxonomy" id="765133"/>
    <lineage>
        <taxon>Eukaryota</taxon>
        <taxon>Metazoa</taxon>
        <taxon>Ecdysozoa</taxon>
        <taxon>Arthropoda</taxon>
        <taxon>Hexapoda</taxon>
        <taxon>Insecta</taxon>
        <taxon>Pterygota</taxon>
        <taxon>Neoptera</taxon>
        <taxon>Endopterygota</taxon>
        <taxon>Lepidoptera</taxon>
        <taxon>Glossata</taxon>
        <taxon>Ditrysia</taxon>
        <taxon>Bombycoidea</taxon>
        <taxon>Lasiocampidae</taxon>
        <taxon>Dendrolimus</taxon>
    </lineage>
</organism>
<evidence type="ECO:0000313" key="2">
    <source>
        <dbReference type="Proteomes" id="UP000824533"/>
    </source>
</evidence>
<protein>
    <submittedName>
        <fullName evidence="1">Uncharacterized protein</fullName>
    </submittedName>
</protein>
<dbReference type="EMBL" id="CM034400">
    <property type="protein sequence ID" value="KAJ0176003.1"/>
    <property type="molecule type" value="Genomic_DNA"/>
</dbReference>
<keyword evidence="2" id="KW-1185">Reference proteome</keyword>
<sequence length="323" mass="32312">MIDLALYIVGALMADPDSLPPREESATRKRTHVHSQEGQQEVFDSKEIEPKIVTVRRAGNAASLDVEPVAGSRGEPVRLAAAATHLVGATSGTLPHCESTGVTPAVADAVATSTAHEVCAEVNLKGVDAAPVARLRDGPSELAAAAAHEIGAASGAPPQGKPAGLVSTVAHGIGAASGALTQGESVANVGATSTAREMSADVDLEGVDGAAVACLGDGPAGVANAVVSVSYSTASVALPRDSPVFVRLDAGSTAPPIDIPVGMTAATVSAWVGTTSAAYPRDELAEMGAGSANVSDASTPSFTSTGDRMNEITAQYLVQRSNM</sequence>
<comment type="caution">
    <text evidence="1">The sequence shown here is derived from an EMBL/GenBank/DDBJ whole genome shotgun (WGS) entry which is preliminary data.</text>
</comment>
<proteinExistence type="predicted"/>
<accession>A0ACC1CWH6</accession>
<dbReference type="Proteomes" id="UP000824533">
    <property type="component" value="Linkage Group LG14"/>
</dbReference>
<reference evidence="1 2" key="1">
    <citation type="journal article" date="2021" name="Front. Genet.">
        <title>Chromosome-Level Genome Assembly Reveals Significant Gene Expansion in the Toll and IMD Signaling Pathways of Dendrolimus kikuchii.</title>
        <authorList>
            <person name="Zhou J."/>
            <person name="Wu P."/>
            <person name="Xiong Z."/>
            <person name="Liu N."/>
            <person name="Zhao N."/>
            <person name="Ji M."/>
            <person name="Qiu Y."/>
            <person name="Yang B."/>
        </authorList>
    </citation>
    <scope>NUCLEOTIDE SEQUENCE [LARGE SCALE GENOMIC DNA]</scope>
    <source>
        <strain evidence="1">Ann1</strain>
    </source>
</reference>
<gene>
    <name evidence="1" type="ORF">K1T71_008177</name>
</gene>
<evidence type="ECO:0000313" key="1">
    <source>
        <dbReference type="EMBL" id="KAJ0176003.1"/>
    </source>
</evidence>
<name>A0ACC1CWH6_9NEOP</name>